<gene>
    <name evidence="3" type="ORF">CCR82_16335</name>
</gene>
<dbReference type="Proteomes" id="UP001296967">
    <property type="component" value="Unassembled WGS sequence"/>
</dbReference>
<dbReference type="SMART" id="SM00327">
    <property type="entry name" value="VWA"/>
    <property type="match status" value="1"/>
</dbReference>
<feature type="transmembrane region" description="Helical" evidence="1">
    <location>
        <begin position="68"/>
        <end position="85"/>
    </location>
</feature>
<dbReference type="InterPro" id="IPR002035">
    <property type="entry name" value="VWF_A"/>
</dbReference>
<name>A0AAJ0XHY9_HALSE</name>
<dbReference type="AlphaFoldDB" id="A0AAJ0XHY9"/>
<dbReference type="Gene3D" id="3.40.50.410">
    <property type="entry name" value="von Willebrand factor, type A domain"/>
    <property type="match status" value="1"/>
</dbReference>
<protein>
    <submittedName>
        <fullName evidence="3">BatB protein</fullName>
    </submittedName>
</protein>
<evidence type="ECO:0000313" key="4">
    <source>
        <dbReference type="Proteomes" id="UP001296967"/>
    </source>
</evidence>
<dbReference type="PANTHER" id="PTHR22550:SF18">
    <property type="entry name" value="VWFA DOMAIN-CONTAINING PROTEIN"/>
    <property type="match status" value="1"/>
</dbReference>
<feature type="domain" description="VWFA" evidence="2">
    <location>
        <begin position="102"/>
        <end position="297"/>
    </location>
</feature>
<sequence>MAGWRTGLTPGVDIEFAWPWVLLALPLPWLLRLALPRAEPENMTALRVPFYRLLSAEQPETVSVPRRWPLLLAVLAWLLLVLAAARPQWLGEPVPLPMAGRDLMLAVDISGSMTEEDMVIGGRVVDRLTAVKAVAGDFIERREGDRVGLILFGQQAYVQTPLTFDRATARTLLFEAAVGLAGRETAIGDAIGLALKRLRDQPTEERVLVLLTDGTNTAGRIAPLKAAELADEAGVRIHTIGFGADARAGFSAFGLSMGRNPIDETTLSAIAEQTGGRFFRARDVRELQEIYGLLDELEPVESDQQTFRPVGELFAWPLGVALLLSALVAAGRMDLTEHARAELRRLWLIRK</sequence>
<dbReference type="Pfam" id="PF00092">
    <property type="entry name" value="VWA"/>
    <property type="match status" value="1"/>
</dbReference>
<accession>A0AAJ0XHY9</accession>
<reference evidence="3" key="1">
    <citation type="submission" date="2017-05" db="EMBL/GenBank/DDBJ databases">
        <authorList>
            <person name="Imhoff J.F."/>
            <person name="Rahn T."/>
            <person name="Kuenzel S."/>
            <person name="Neulinger S.C."/>
        </authorList>
    </citation>
    <scope>NUCLEOTIDE SEQUENCE</scope>
    <source>
        <strain evidence="3">DSM 4395</strain>
    </source>
</reference>
<dbReference type="PROSITE" id="PS50234">
    <property type="entry name" value="VWFA"/>
    <property type="match status" value="1"/>
</dbReference>
<keyword evidence="1" id="KW-1133">Transmembrane helix</keyword>
<keyword evidence="4" id="KW-1185">Reference proteome</keyword>
<evidence type="ECO:0000256" key="1">
    <source>
        <dbReference type="SAM" id="Phobius"/>
    </source>
</evidence>
<keyword evidence="1" id="KW-0472">Membrane</keyword>
<dbReference type="InterPro" id="IPR036465">
    <property type="entry name" value="vWFA_dom_sf"/>
</dbReference>
<dbReference type="RefSeq" id="WP_201246896.1">
    <property type="nucleotide sequence ID" value="NZ_NHSF01000074.1"/>
</dbReference>
<evidence type="ECO:0000259" key="2">
    <source>
        <dbReference type="PROSITE" id="PS50234"/>
    </source>
</evidence>
<proteinExistence type="predicted"/>
<dbReference type="InterPro" id="IPR050768">
    <property type="entry name" value="UPF0353/GerABKA_families"/>
</dbReference>
<keyword evidence="1" id="KW-0812">Transmembrane</keyword>
<organism evidence="3 4">
    <name type="scientific">Halochromatium salexigens</name>
    <name type="common">Chromatium salexigens</name>
    <dbReference type="NCBI Taxonomy" id="49447"/>
    <lineage>
        <taxon>Bacteria</taxon>
        <taxon>Pseudomonadati</taxon>
        <taxon>Pseudomonadota</taxon>
        <taxon>Gammaproteobacteria</taxon>
        <taxon>Chromatiales</taxon>
        <taxon>Chromatiaceae</taxon>
        <taxon>Halochromatium</taxon>
    </lineage>
</organism>
<dbReference type="EMBL" id="NHSF01000074">
    <property type="protein sequence ID" value="MBK5932057.1"/>
    <property type="molecule type" value="Genomic_DNA"/>
</dbReference>
<dbReference type="PANTHER" id="PTHR22550">
    <property type="entry name" value="SPORE GERMINATION PROTEIN"/>
    <property type="match status" value="1"/>
</dbReference>
<dbReference type="InterPro" id="IPR033881">
    <property type="entry name" value="vWA_BatA_type"/>
</dbReference>
<reference evidence="3" key="2">
    <citation type="journal article" date="2020" name="Microorganisms">
        <title>Osmotic Adaptation and Compatible Solute Biosynthesis of Phototrophic Bacteria as Revealed from Genome Analyses.</title>
        <authorList>
            <person name="Imhoff J.F."/>
            <person name="Rahn T."/>
            <person name="Kunzel S."/>
            <person name="Keller A."/>
            <person name="Neulinger S.C."/>
        </authorList>
    </citation>
    <scope>NUCLEOTIDE SEQUENCE</scope>
    <source>
        <strain evidence="3">DSM 4395</strain>
    </source>
</reference>
<dbReference type="SUPFAM" id="SSF53300">
    <property type="entry name" value="vWA-like"/>
    <property type="match status" value="1"/>
</dbReference>
<comment type="caution">
    <text evidence="3">The sequence shown here is derived from an EMBL/GenBank/DDBJ whole genome shotgun (WGS) entry which is preliminary data.</text>
</comment>
<dbReference type="CDD" id="cd01467">
    <property type="entry name" value="vWA_BatA_type"/>
    <property type="match status" value="1"/>
</dbReference>
<evidence type="ECO:0000313" key="3">
    <source>
        <dbReference type="EMBL" id="MBK5932057.1"/>
    </source>
</evidence>